<dbReference type="EMBL" id="CP041372">
    <property type="protein sequence ID" value="QKS72399.1"/>
    <property type="molecule type" value="Genomic_DNA"/>
</dbReference>
<dbReference type="RefSeq" id="WP_176010378.1">
    <property type="nucleotide sequence ID" value="NZ_CP041372.2"/>
</dbReference>
<dbReference type="Gene3D" id="3.30.450.20">
    <property type="entry name" value="PAS domain"/>
    <property type="match status" value="1"/>
</dbReference>
<dbReference type="CDD" id="cd01949">
    <property type="entry name" value="GGDEF"/>
    <property type="match status" value="1"/>
</dbReference>
<dbReference type="InterPro" id="IPR043128">
    <property type="entry name" value="Rev_trsase/Diguanyl_cyclase"/>
</dbReference>
<feature type="transmembrane region" description="Helical" evidence="1">
    <location>
        <begin position="138"/>
        <end position="157"/>
    </location>
</feature>
<keyword evidence="1" id="KW-0812">Transmembrane</keyword>
<protein>
    <submittedName>
        <fullName evidence="4">Sensor domain-containing diguanylate cyclase</fullName>
    </submittedName>
</protein>
<dbReference type="Pfam" id="PF00990">
    <property type="entry name" value="GGDEF"/>
    <property type="match status" value="1"/>
</dbReference>
<dbReference type="Gene3D" id="3.30.70.270">
    <property type="match status" value="1"/>
</dbReference>
<dbReference type="PANTHER" id="PTHR44757:SF2">
    <property type="entry name" value="BIOFILM ARCHITECTURE MAINTENANCE PROTEIN MBAA"/>
    <property type="match status" value="1"/>
</dbReference>
<feature type="transmembrane region" description="Helical" evidence="1">
    <location>
        <begin position="12"/>
        <end position="32"/>
    </location>
</feature>
<dbReference type="SUPFAM" id="SSF55785">
    <property type="entry name" value="PYP-like sensor domain (PAS domain)"/>
    <property type="match status" value="1"/>
</dbReference>
<dbReference type="Proteomes" id="UP000318138">
    <property type="component" value="Chromosome"/>
</dbReference>
<feature type="transmembrane region" description="Helical" evidence="1">
    <location>
        <begin position="69"/>
        <end position="95"/>
    </location>
</feature>
<dbReference type="PROSITE" id="PS50887">
    <property type="entry name" value="GGDEF"/>
    <property type="match status" value="1"/>
</dbReference>
<evidence type="ECO:0000259" key="2">
    <source>
        <dbReference type="PROSITE" id="PS50113"/>
    </source>
</evidence>
<evidence type="ECO:0000259" key="3">
    <source>
        <dbReference type="PROSITE" id="PS50887"/>
    </source>
</evidence>
<organism evidence="4 5">
    <name type="scientific">Paenalkalicoccus suaedae</name>
    <dbReference type="NCBI Taxonomy" id="2592382"/>
    <lineage>
        <taxon>Bacteria</taxon>
        <taxon>Bacillati</taxon>
        <taxon>Bacillota</taxon>
        <taxon>Bacilli</taxon>
        <taxon>Bacillales</taxon>
        <taxon>Bacillaceae</taxon>
        <taxon>Paenalkalicoccus</taxon>
    </lineage>
</organism>
<dbReference type="KEGG" id="psua:FLK61_37875"/>
<feature type="domain" description="GGDEF" evidence="3">
    <location>
        <begin position="329"/>
        <end position="461"/>
    </location>
</feature>
<name>A0A859FGZ6_9BACI</name>
<feature type="transmembrane region" description="Helical" evidence="1">
    <location>
        <begin position="107"/>
        <end position="126"/>
    </location>
</feature>
<feature type="transmembrane region" description="Helical" evidence="1">
    <location>
        <begin position="38"/>
        <end position="57"/>
    </location>
</feature>
<dbReference type="InterPro" id="IPR052155">
    <property type="entry name" value="Biofilm_reg_signaling"/>
</dbReference>
<dbReference type="InterPro" id="IPR029787">
    <property type="entry name" value="Nucleotide_cyclase"/>
</dbReference>
<dbReference type="InterPro" id="IPR000160">
    <property type="entry name" value="GGDEF_dom"/>
</dbReference>
<evidence type="ECO:0000256" key="1">
    <source>
        <dbReference type="SAM" id="Phobius"/>
    </source>
</evidence>
<dbReference type="PROSITE" id="PS50113">
    <property type="entry name" value="PAC"/>
    <property type="match status" value="1"/>
</dbReference>
<sequence length="462" mass="53261">MNRGESFIHERNQLVLLLLTGFHLAYFITTAITREWEMVYPLLTIPAYLVVGFLIANRFAVRPTMYLMIITYFTSFMFVIVQSHSILSIIFLWLGMLVSSLYHQKRVIIVASSLVTLLLTASLLVSPISISSQSALHVYMYLLLFTLSLFTFLLVQASNTNTMWLQYDQSKQQLSYLLDSAAIVTYSYDMELKQHDVTSGLNQFINFPNIEKSDSPILWRQFIHEEDKGFMRLIEKDVLKGLTRNVEFRLIVPGKPIMWMSAKYFPIIEKGKVRLSRLEGAMIDITERKLAEEKIEFLAFHDSLTKLPNRPSFYRYVKGRQQSKSFKAEHAFIVFIDLDSFKQINDRYGHITGDRLLEKTARRLEKKTGNSGMACRLGGDEFVLYLEKDEARSIEGIISDLHTSMTKPIHVDDHMFTLTLSIGVTQFSSRKETIDDLISQADQAMYEIKHDGKNGVKLFCNV</sequence>
<feature type="domain" description="PAC" evidence="2">
    <location>
        <begin position="244"/>
        <end position="297"/>
    </location>
</feature>
<dbReference type="AlphaFoldDB" id="A0A859FGZ6"/>
<dbReference type="NCBIfam" id="TIGR00254">
    <property type="entry name" value="GGDEF"/>
    <property type="match status" value="1"/>
</dbReference>
<dbReference type="PANTHER" id="PTHR44757">
    <property type="entry name" value="DIGUANYLATE CYCLASE DGCP"/>
    <property type="match status" value="1"/>
</dbReference>
<gene>
    <name evidence="4" type="ORF">FLK61_37875</name>
</gene>
<dbReference type="InterPro" id="IPR035965">
    <property type="entry name" value="PAS-like_dom_sf"/>
</dbReference>
<proteinExistence type="predicted"/>
<evidence type="ECO:0000313" key="5">
    <source>
        <dbReference type="Proteomes" id="UP000318138"/>
    </source>
</evidence>
<dbReference type="SMART" id="SM00267">
    <property type="entry name" value="GGDEF"/>
    <property type="match status" value="1"/>
</dbReference>
<keyword evidence="1" id="KW-1133">Transmembrane helix</keyword>
<dbReference type="InterPro" id="IPR000700">
    <property type="entry name" value="PAS-assoc_C"/>
</dbReference>
<accession>A0A859FGZ6</accession>
<keyword evidence="5" id="KW-1185">Reference proteome</keyword>
<evidence type="ECO:0000313" key="4">
    <source>
        <dbReference type="EMBL" id="QKS72399.1"/>
    </source>
</evidence>
<dbReference type="SUPFAM" id="SSF55073">
    <property type="entry name" value="Nucleotide cyclase"/>
    <property type="match status" value="1"/>
</dbReference>
<reference evidence="5" key="1">
    <citation type="submission" date="2019-07" db="EMBL/GenBank/DDBJ databases">
        <title>Bacillus alkalisoli sp. nov. isolated from saline soil.</title>
        <authorList>
            <person name="Sun J.-Q."/>
            <person name="Xu L."/>
        </authorList>
    </citation>
    <scope>NUCLEOTIDE SEQUENCE [LARGE SCALE GENOMIC DNA]</scope>
    <source>
        <strain evidence="5">M4U3P1</strain>
    </source>
</reference>
<keyword evidence="1" id="KW-0472">Membrane</keyword>